<accession>A0A9X1V769</accession>
<gene>
    <name evidence="2" type="ORF">MM817_00794</name>
</gene>
<evidence type="ECO:0008006" key="4">
    <source>
        <dbReference type="Google" id="ProtNLM"/>
    </source>
</evidence>
<dbReference type="InterPro" id="IPR037359">
    <property type="entry name" value="NST/OST"/>
</dbReference>
<sequence>MLPHFLLVGAAKSGTSSLDRYLAEHPQIYIPPKKEAHYFSTPSFPPQFKGKGDEGMNTETIRQREQYERLFAAAHESQIVGESSAFYLYFPDTAERIAADNPHMKIIITLRNPVDRAYSAYMYLRRDEREELPFEAALEAEEKRKMQDYEPMWLYKELSLYHSQIKRYFQVFPKEQVKVILFEDFTSDTRQTMRDVYSFLGVDPTFTADTSIHYNESGLPKSRALFNFISQPNGLKELVKPLIPSALRERLGNRAKSMLLEKVSMNPDTRTALRDYFHDDVMKLQDLLKRDLGAWL</sequence>
<proteinExistence type="predicted"/>
<dbReference type="AlphaFoldDB" id="A0A9X1V769"/>
<dbReference type="Proteomes" id="UP001139263">
    <property type="component" value="Unassembled WGS sequence"/>
</dbReference>
<name>A0A9X1V769_9BACL</name>
<evidence type="ECO:0000313" key="2">
    <source>
        <dbReference type="EMBL" id="MCI0182534.1"/>
    </source>
</evidence>
<evidence type="ECO:0000256" key="1">
    <source>
        <dbReference type="ARBA" id="ARBA00022679"/>
    </source>
</evidence>
<comment type="caution">
    <text evidence="2">The sequence shown here is derived from an EMBL/GenBank/DDBJ whole genome shotgun (WGS) entry which is preliminary data.</text>
</comment>
<organism evidence="2 3">
    <name type="scientific">Sulfoacidibacillus ferrooxidans</name>
    <dbReference type="NCBI Taxonomy" id="2005001"/>
    <lineage>
        <taxon>Bacteria</taxon>
        <taxon>Bacillati</taxon>
        <taxon>Bacillota</taxon>
        <taxon>Bacilli</taxon>
        <taxon>Bacillales</taxon>
        <taxon>Alicyclobacillaceae</taxon>
        <taxon>Sulfoacidibacillus</taxon>
    </lineage>
</organism>
<dbReference type="InterPro" id="IPR027417">
    <property type="entry name" value="P-loop_NTPase"/>
</dbReference>
<keyword evidence="3" id="KW-1185">Reference proteome</keyword>
<dbReference type="PANTHER" id="PTHR10605">
    <property type="entry name" value="HEPARAN SULFATE SULFOTRANSFERASE"/>
    <property type="match status" value="1"/>
</dbReference>
<dbReference type="RefSeq" id="WP_241712119.1">
    <property type="nucleotide sequence ID" value="NZ_JALBUF010000001.1"/>
</dbReference>
<dbReference type="GO" id="GO:0008146">
    <property type="term" value="F:sulfotransferase activity"/>
    <property type="evidence" value="ECO:0007669"/>
    <property type="project" value="InterPro"/>
</dbReference>
<evidence type="ECO:0000313" key="3">
    <source>
        <dbReference type="Proteomes" id="UP001139263"/>
    </source>
</evidence>
<dbReference type="EMBL" id="JALBUF010000001">
    <property type="protein sequence ID" value="MCI0182534.1"/>
    <property type="molecule type" value="Genomic_DNA"/>
</dbReference>
<dbReference type="SUPFAM" id="SSF52540">
    <property type="entry name" value="P-loop containing nucleoside triphosphate hydrolases"/>
    <property type="match status" value="1"/>
</dbReference>
<dbReference type="Gene3D" id="3.40.50.300">
    <property type="entry name" value="P-loop containing nucleotide triphosphate hydrolases"/>
    <property type="match status" value="1"/>
</dbReference>
<reference evidence="2" key="1">
    <citation type="submission" date="2022-03" db="EMBL/GenBank/DDBJ databases">
        <title>Draft Genome Sequence of Firmicute Strain S0AB, a Heterotrophic Iron/Sulfur-Oxidizing Extreme Acidophile.</title>
        <authorList>
            <person name="Vergara E."/>
            <person name="Pakostova E."/>
            <person name="Johnson D.B."/>
            <person name="Holmes D.S."/>
        </authorList>
    </citation>
    <scope>NUCLEOTIDE SEQUENCE</scope>
    <source>
        <strain evidence="2">S0AB</strain>
    </source>
</reference>
<protein>
    <recommendedName>
        <fullName evidence="4">Sulfotransferase</fullName>
    </recommendedName>
</protein>
<keyword evidence="1" id="KW-0808">Transferase</keyword>
<dbReference type="PANTHER" id="PTHR10605:SF56">
    <property type="entry name" value="BIFUNCTIONAL HEPARAN SULFATE N-DEACETYLASE_N-SULFOTRANSFERASE"/>
    <property type="match status" value="1"/>
</dbReference>
<dbReference type="Pfam" id="PF13469">
    <property type="entry name" value="Sulfotransfer_3"/>
    <property type="match status" value="1"/>
</dbReference>